<dbReference type="EMBL" id="JELW01000027">
    <property type="protein sequence ID" value="EXU98312.1"/>
    <property type="molecule type" value="Genomic_DNA"/>
</dbReference>
<dbReference type="OrthoDB" id="2426273at2759"/>
<reference evidence="1 2" key="1">
    <citation type="submission" date="2014-02" db="EMBL/GenBank/DDBJ databases">
        <title>The genome sequence of the entomopathogenic fungus Metarhizium robertsii ARSEF 2575.</title>
        <authorList>
            <person name="Giuliano Garisto Donzelli B."/>
            <person name="Roe B.A."/>
            <person name="Macmil S.L."/>
            <person name="Krasnoff S.B."/>
            <person name="Gibson D.M."/>
        </authorList>
    </citation>
    <scope>NUCLEOTIDE SEQUENCE [LARGE SCALE GENOMIC DNA]</scope>
    <source>
        <strain evidence="1 2">ARSEF 2575</strain>
    </source>
</reference>
<accession>A0A0A1URY9</accession>
<proteinExistence type="predicted"/>
<dbReference type="PANTHER" id="PTHR39596:SF2">
    <property type="entry name" value="HET DOMAIN PROTEIN (AFU_ORTHOLOGUE AFUA_1G17550)-RELATED"/>
    <property type="match status" value="1"/>
</dbReference>
<evidence type="ECO:0000313" key="2">
    <source>
        <dbReference type="Proteomes" id="UP000030151"/>
    </source>
</evidence>
<dbReference type="AlphaFoldDB" id="A0A0A1URY9"/>
<name>A0A0A1URY9_9HYPO</name>
<dbReference type="HOGENOM" id="CLU_009388_3_0_1"/>
<evidence type="ECO:0000313" key="1">
    <source>
        <dbReference type="EMBL" id="EXU98312.1"/>
    </source>
</evidence>
<comment type="caution">
    <text evidence="1">The sequence shown here is derived from an EMBL/GenBank/DDBJ whole genome shotgun (WGS) entry which is preliminary data.</text>
</comment>
<sequence length="900" mass="102677">MDIFAEPDDPIQTTQEQTPYLCIEHWDGGMFRTYGYRKHKTSIIPALLRVIPDMPAADQPYLENLYPTPKEELQPFIQTWLYFGMLAELLGLNEIVPGVRLVEESAAKEEISRLHKQLTREENGRTVLTAAEILTWGPLFLERLQMAENRLERLVYILQCLHYAMVMLQSTQENIDLAVRYSIAALGELFTTGIYTAASSAQPSVVLPREVSGISWYKDYICPGGVVEKKMLRNGWCPSEIEKIRSQLQGLYTMHYTSQLKKPTPWLDHSGCGKTFCDAFRVDMSTYKPAHVHDGCGCDFIEADPAKMAGILRNTDGFPLVRVEGDLDDLKIVVEEFEDGIAYVALSHVWVNGLGNPTSNSLPKCQIARIRQLIDDLPKAPGSTEPPRLWLDTLCCPVEVESKMICLERIADVYRKAHHVLVLDTTLTAFKYEGTSPAELLVRAFGCSPWMRRLWTLQEGALARTLQIQYADKAGNNITMLTDLWMLGSQDSRYMRIYQDVLNEFNQLLGFSPKTGPENLNLPWQQPKITTLQRTLNFRTVSVPADEALCISTLMKLDTRYIAAGKGASERMKRMWEKLSEANGGISSRLLFYLDEQLDIDGWRWAPKSLLASAIHDPVLSMDERFMRFHAEKPANASDNVVLGTPTPIGLKVRLPGYRVVPTPLLPNFPLHAWPEVIHPGEDKVIAQNERTGRWFRIIDRYRTMKMRVWTREQRHEYDKREDNPLCRAIHTGKCCLIMEKKMTLADGTTASCLVQAEELHAQEVQDAGHTAAEKHVVLKAVRERGVILSAVDEREGKMLSKIKDLAISLAEDPVTEAFLQVQKTFAPGQEEWEAAELAVRRRMKKVVEEAWYADEEFRQTMRESTGDDLDDYVWVFVPKLFSHAIWLRELPERQLWFVD</sequence>
<dbReference type="PANTHER" id="PTHR39596">
    <property type="match status" value="1"/>
</dbReference>
<gene>
    <name evidence="1" type="ORF">X797_008489</name>
</gene>
<dbReference type="eggNOG" id="ENOG502SQ4R">
    <property type="taxonomic scope" value="Eukaryota"/>
</dbReference>
<dbReference type="Proteomes" id="UP000030151">
    <property type="component" value="Unassembled WGS sequence"/>
</dbReference>
<organism evidence="1 2">
    <name type="scientific">Metarhizium robertsii</name>
    <dbReference type="NCBI Taxonomy" id="568076"/>
    <lineage>
        <taxon>Eukaryota</taxon>
        <taxon>Fungi</taxon>
        <taxon>Dikarya</taxon>
        <taxon>Ascomycota</taxon>
        <taxon>Pezizomycotina</taxon>
        <taxon>Sordariomycetes</taxon>
        <taxon>Hypocreomycetidae</taxon>
        <taxon>Hypocreales</taxon>
        <taxon>Clavicipitaceae</taxon>
        <taxon>Metarhizium</taxon>
    </lineage>
</organism>
<protein>
    <submittedName>
        <fullName evidence="1">Heterokaryon incompatibility protein</fullName>
    </submittedName>
</protein>